<feature type="domain" description="Transposase zinc-binding" evidence="2">
    <location>
        <begin position="11"/>
        <end position="102"/>
    </location>
</feature>
<evidence type="ECO:0000259" key="1">
    <source>
        <dbReference type="Pfam" id="PF04986"/>
    </source>
</evidence>
<dbReference type="InterPro" id="IPR054832">
    <property type="entry name" value="transpos_IS91"/>
</dbReference>
<gene>
    <name evidence="3" type="ORF">AOQ71_07555</name>
</gene>
<dbReference type="RefSeq" id="WP_057743901.1">
    <property type="nucleotide sequence ID" value="NZ_LJYG01000034.1"/>
</dbReference>
<keyword evidence="4" id="KW-1185">Reference proteome</keyword>
<name>A0A0R3E0M0_9BRAD</name>
<comment type="caution">
    <text evidence="3">The sequence shown here is derived from an EMBL/GenBank/DDBJ whole genome shotgun (WGS) entry which is preliminary data.</text>
</comment>
<dbReference type="OrthoDB" id="6979325at2"/>
<dbReference type="Proteomes" id="UP000051936">
    <property type="component" value="Unassembled WGS sequence"/>
</dbReference>
<evidence type="ECO:0000259" key="2">
    <source>
        <dbReference type="Pfam" id="PF14319"/>
    </source>
</evidence>
<feature type="domain" description="Transposase IS801/IS1294" evidence="1">
    <location>
        <begin position="144"/>
        <end position="330"/>
    </location>
</feature>
<dbReference type="Pfam" id="PF14319">
    <property type="entry name" value="Zn_Tnp_IS91"/>
    <property type="match status" value="1"/>
</dbReference>
<evidence type="ECO:0000313" key="3">
    <source>
        <dbReference type="EMBL" id="KRQ15753.1"/>
    </source>
</evidence>
<organism evidence="3 4">
    <name type="scientific">Bradyrhizobium manausense</name>
    <dbReference type="NCBI Taxonomy" id="989370"/>
    <lineage>
        <taxon>Bacteria</taxon>
        <taxon>Pseudomonadati</taxon>
        <taxon>Pseudomonadota</taxon>
        <taxon>Alphaproteobacteria</taxon>
        <taxon>Hyphomicrobiales</taxon>
        <taxon>Nitrobacteraceae</taxon>
        <taxon>Bradyrhizobium</taxon>
    </lineage>
</organism>
<dbReference type="GO" id="GO:0003677">
    <property type="term" value="F:DNA binding"/>
    <property type="evidence" value="ECO:0007669"/>
    <property type="project" value="InterPro"/>
</dbReference>
<dbReference type="InterPro" id="IPR026889">
    <property type="entry name" value="Zn_Tnp"/>
</dbReference>
<dbReference type="GO" id="GO:0006313">
    <property type="term" value="P:DNA transposition"/>
    <property type="evidence" value="ECO:0007669"/>
    <property type="project" value="InterPro"/>
</dbReference>
<reference evidence="3 4" key="1">
    <citation type="submission" date="2015-09" db="EMBL/GenBank/DDBJ databases">
        <title>Draft Genome Sequence of Bradyrhizobium manausense Strain BR 3351T, a Novel Symbiotic Nitrogen-Fixing Alphaproteobacterium Isolated from Brazilian Amazon Rain Forest.</title>
        <authorList>
            <person name="De Araujo J.L."/>
            <person name="Zilli J.E."/>
        </authorList>
    </citation>
    <scope>NUCLEOTIDE SEQUENCE [LARGE SCALE GENOMIC DNA]</scope>
    <source>
        <strain evidence="3 4">BR3351</strain>
    </source>
</reference>
<dbReference type="GO" id="GO:0004803">
    <property type="term" value="F:transposase activity"/>
    <property type="evidence" value="ECO:0007669"/>
    <property type="project" value="InterPro"/>
</dbReference>
<dbReference type="PANTHER" id="PTHR37023">
    <property type="entry name" value="TRANSPOSASE"/>
    <property type="match status" value="1"/>
</dbReference>
<dbReference type="NCBIfam" id="NF033538">
    <property type="entry name" value="transpos_IS91"/>
    <property type="match status" value="1"/>
</dbReference>
<dbReference type="InterPro" id="IPR007069">
    <property type="entry name" value="Transposase_32"/>
</dbReference>
<dbReference type="STRING" id="989370.AOQ71_07555"/>
<dbReference type="PANTHER" id="PTHR37023:SF1">
    <property type="entry name" value="ISSOD25 TRANSPOSASE TNPA_ISSOD25"/>
    <property type="match status" value="1"/>
</dbReference>
<sequence>MSRPALEVADILRDHGPAWRKANAGHVSLDQMKVMSAIERCRTAALGGHVARCADCAYTTIAYNSCRNRHCPKCQGAAAKDWLADREAELLPVPYYHVVFTLPAAIANIAYQNKAILYDFLFKVSAETMLTIAADPKHLGARIGITAVLHTWGSALTHHPHVHMIVPGGGISPDGQRWVSCRPGFFLPVRVLSRLFRRLFLQKLVTAHQAGRLSFFGEHTELADAQSFAAFLAPLRKTEWVVYAKQPFGGPQAVLAYLSRYTHRVAIANSRLIACDERGVTFKWKDYRIEGRDRYKQMRLGTFEFIRRFLSHVLPKGLNRIRHYGLFAKGACTDNIARARELLAAAKPERQPTVAAVDPSKPACPCCGGRMNIIEVFERGAMPRHRPTAPTNHIRIDTS</sequence>
<dbReference type="AlphaFoldDB" id="A0A0R3E0M0"/>
<accession>A0A0R3E0M0</accession>
<dbReference type="Pfam" id="PF04986">
    <property type="entry name" value="Y2_Tnp"/>
    <property type="match status" value="1"/>
</dbReference>
<proteinExistence type="predicted"/>
<evidence type="ECO:0000313" key="4">
    <source>
        <dbReference type="Proteomes" id="UP000051936"/>
    </source>
</evidence>
<dbReference type="EMBL" id="LJYG01000034">
    <property type="protein sequence ID" value="KRQ15753.1"/>
    <property type="molecule type" value="Genomic_DNA"/>
</dbReference>
<protein>
    <submittedName>
        <fullName evidence="3">Transposase</fullName>
    </submittedName>
</protein>